<dbReference type="EMBL" id="JACHNU010000002">
    <property type="protein sequence ID" value="MBB4662716.1"/>
    <property type="molecule type" value="Genomic_DNA"/>
</dbReference>
<feature type="signal peptide" evidence="7">
    <location>
        <begin position="1"/>
        <end position="26"/>
    </location>
</feature>
<dbReference type="InterPro" id="IPR009056">
    <property type="entry name" value="Cyt_c-like_dom"/>
</dbReference>
<accession>A0A840ID13</accession>
<keyword evidence="10" id="KW-1185">Reference proteome</keyword>
<dbReference type="PANTHER" id="PTHR37823:SF1">
    <property type="entry name" value="CYTOCHROME C-553-LIKE"/>
    <property type="match status" value="1"/>
</dbReference>
<dbReference type="GO" id="GO:0009055">
    <property type="term" value="F:electron transfer activity"/>
    <property type="evidence" value="ECO:0007669"/>
    <property type="project" value="InterPro"/>
</dbReference>
<comment type="caution">
    <text evidence="9">The sequence shown here is derived from an EMBL/GenBank/DDBJ whole genome shotgun (WGS) entry which is preliminary data.</text>
</comment>
<dbReference type="InterPro" id="IPR051811">
    <property type="entry name" value="Cytochrome_c550/c551-like"/>
</dbReference>
<dbReference type="PROSITE" id="PS51257">
    <property type="entry name" value="PROKAR_LIPOPROTEIN"/>
    <property type="match status" value="1"/>
</dbReference>
<evidence type="ECO:0000256" key="1">
    <source>
        <dbReference type="ARBA" id="ARBA00022448"/>
    </source>
</evidence>
<dbReference type="AlphaFoldDB" id="A0A840ID13"/>
<protein>
    <submittedName>
        <fullName evidence="9">Mono/diheme cytochrome c family protein</fullName>
    </submittedName>
</protein>
<organism evidence="9 10">
    <name type="scientific">Conexibacter arvalis</name>
    <dbReference type="NCBI Taxonomy" id="912552"/>
    <lineage>
        <taxon>Bacteria</taxon>
        <taxon>Bacillati</taxon>
        <taxon>Actinomycetota</taxon>
        <taxon>Thermoleophilia</taxon>
        <taxon>Solirubrobacterales</taxon>
        <taxon>Conexibacteraceae</taxon>
        <taxon>Conexibacter</taxon>
    </lineage>
</organism>
<evidence type="ECO:0000256" key="7">
    <source>
        <dbReference type="SAM" id="SignalP"/>
    </source>
</evidence>
<feature type="domain" description="Cytochrome c" evidence="8">
    <location>
        <begin position="52"/>
        <end position="132"/>
    </location>
</feature>
<dbReference type="GO" id="GO:0020037">
    <property type="term" value="F:heme binding"/>
    <property type="evidence" value="ECO:0007669"/>
    <property type="project" value="InterPro"/>
</dbReference>
<dbReference type="Pfam" id="PF13442">
    <property type="entry name" value="Cytochrome_CBB3"/>
    <property type="match status" value="2"/>
</dbReference>
<name>A0A840ID13_9ACTN</name>
<keyword evidence="4" id="KW-0249">Electron transport</keyword>
<keyword evidence="7" id="KW-0732">Signal</keyword>
<keyword evidence="5 6" id="KW-0408">Iron</keyword>
<evidence type="ECO:0000259" key="8">
    <source>
        <dbReference type="PROSITE" id="PS51007"/>
    </source>
</evidence>
<evidence type="ECO:0000256" key="5">
    <source>
        <dbReference type="ARBA" id="ARBA00023004"/>
    </source>
</evidence>
<dbReference type="Gene3D" id="1.10.760.10">
    <property type="entry name" value="Cytochrome c-like domain"/>
    <property type="match status" value="2"/>
</dbReference>
<evidence type="ECO:0000256" key="6">
    <source>
        <dbReference type="PROSITE-ProRule" id="PRU00433"/>
    </source>
</evidence>
<evidence type="ECO:0000256" key="2">
    <source>
        <dbReference type="ARBA" id="ARBA00022617"/>
    </source>
</evidence>
<gene>
    <name evidence="9" type="ORF">BDZ31_002302</name>
</gene>
<feature type="domain" description="Cytochrome c" evidence="8">
    <location>
        <begin position="144"/>
        <end position="225"/>
    </location>
</feature>
<dbReference type="GO" id="GO:0046872">
    <property type="term" value="F:metal ion binding"/>
    <property type="evidence" value="ECO:0007669"/>
    <property type="project" value="UniProtKB-KW"/>
</dbReference>
<dbReference type="PANTHER" id="PTHR37823">
    <property type="entry name" value="CYTOCHROME C-553-LIKE"/>
    <property type="match status" value="1"/>
</dbReference>
<feature type="chain" id="PRO_5032854230" evidence="7">
    <location>
        <begin position="27"/>
        <end position="237"/>
    </location>
</feature>
<evidence type="ECO:0000313" key="9">
    <source>
        <dbReference type="EMBL" id="MBB4662716.1"/>
    </source>
</evidence>
<evidence type="ECO:0000256" key="3">
    <source>
        <dbReference type="ARBA" id="ARBA00022723"/>
    </source>
</evidence>
<sequence length="237" mass="25754">MPARGALRRGLLTAAACAAAGLAAVAAGCGSSGDTTTVTVTRTVAVEPATLRSASLGARVFAEHCASCHGMNGRTPTGTTGEYGPNFDDVELTSRAYVDHRIEYGGYGMQSFATELTPDEREAVARYVLTGAGSRVREVAVPRDQLAQGRRVFEQHCRTCHSIEGRAATGRPTWIGTDFGEVRPSYDLVYEKTINGYYWWMPSFRDQMRTEEMVKALARYVEKVSGGRPFRDPFGNP</sequence>
<dbReference type="RefSeq" id="WP_183342107.1">
    <property type="nucleotide sequence ID" value="NZ_JACHNU010000002.1"/>
</dbReference>
<evidence type="ECO:0000313" key="10">
    <source>
        <dbReference type="Proteomes" id="UP000585272"/>
    </source>
</evidence>
<proteinExistence type="predicted"/>
<keyword evidence="2 6" id="KW-0349">Heme</keyword>
<reference evidence="9 10" key="1">
    <citation type="submission" date="2020-08" db="EMBL/GenBank/DDBJ databases">
        <title>Genomic Encyclopedia of Archaeal and Bacterial Type Strains, Phase II (KMG-II): from individual species to whole genera.</title>
        <authorList>
            <person name="Goeker M."/>
        </authorList>
    </citation>
    <scope>NUCLEOTIDE SEQUENCE [LARGE SCALE GENOMIC DNA]</scope>
    <source>
        <strain evidence="9 10">DSM 23288</strain>
    </source>
</reference>
<dbReference type="SUPFAM" id="SSF46626">
    <property type="entry name" value="Cytochrome c"/>
    <property type="match status" value="2"/>
</dbReference>
<keyword evidence="3 6" id="KW-0479">Metal-binding</keyword>
<keyword evidence="1" id="KW-0813">Transport</keyword>
<dbReference type="InterPro" id="IPR036909">
    <property type="entry name" value="Cyt_c-like_dom_sf"/>
</dbReference>
<dbReference type="PROSITE" id="PS51007">
    <property type="entry name" value="CYTC"/>
    <property type="match status" value="2"/>
</dbReference>
<dbReference type="Proteomes" id="UP000585272">
    <property type="component" value="Unassembled WGS sequence"/>
</dbReference>
<evidence type="ECO:0000256" key="4">
    <source>
        <dbReference type="ARBA" id="ARBA00022982"/>
    </source>
</evidence>